<keyword evidence="1" id="KW-0812">Transmembrane</keyword>
<evidence type="ECO:0000313" key="2">
    <source>
        <dbReference type="EMBL" id="MCD9098427.1"/>
    </source>
</evidence>
<dbReference type="InterPro" id="IPR011990">
    <property type="entry name" value="TPR-like_helical_dom_sf"/>
</dbReference>
<sequence>MGPILLLSILLQIGCGVRVVRTGRPLYWIFILLIGSYIGVLVYLLAEVLPELRSNRGANRALGRVRDRIDPTRHTRAASRDLEIADTLDNRRRLAERKLDDGDYAGAETLYREALRGLYATDPTLMLGLAQAQFHRGEPSAARETLDALIAANPDFRSHDGHLLYARAVEAGDDFTAAVEEYEALIQDYPGEEARVRYAGLLQRHGQTDRARALYADTLRRVDLAPAYYRREQREWVDIAKRESRA</sequence>
<reference evidence="2" key="2">
    <citation type="journal article" date="2022" name="Syst. Appl. Microbiol.">
        <title>Physiological and genomic characterisation of Luteimonas fraxinea sp. nov., a bacterial species associated with trees tolerant to ash dieback.</title>
        <authorList>
            <person name="Ulrich K."/>
            <person name="Becker R."/>
            <person name="Behrendt U."/>
            <person name="Kube M."/>
            <person name="Schneck V."/>
            <person name="Ulrich A."/>
        </authorList>
    </citation>
    <scope>NUCLEOTIDE SEQUENCE</scope>
    <source>
        <strain evidence="2">A1P009</strain>
    </source>
</reference>
<dbReference type="RefSeq" id="WP_232137720.1">
    <property type="nucleotide sequence ID" value="NZ_CP089507.1"/>
</dbReference>
<gene>
    <name evidence="2" type="ORF">LTT95_15935</name>
</gene>
<keyword evidence="3" id="KW-1185">Reference proteome</keyword>
<dbReference type="InterPro" id="IPR014562">
    <property type="entry name" value="UCP030959_TPR_rpt-cont"/>
</dbReference>
<name>A0ABS8UFY6_9GAMM</name>
<dbReference type="PIRSF" id="PIRSF030959">
    <property type="entry name" value="UCP030959"/>
    <property type="match status" value="1"/>
</dbReference>
<dbReference type="SUPFAM" id="SSF48452">
    <property type="entry name" value="TPR-like"/>
    <property type="match status" value="1"/>
</dbReference>
<dbReference type="Pfam" id="PF14559">
    <property type="entry name" value="TPR_19"/>
    <property type="match status" value="1"/>
</dbReference>
<dbReference type="Gene3D" id="1.25.40.10">
    <property type="entry name" value="Tetratricopeptide repeat domain"/>
    <property type="match status" value="1"/>
</dbReference>
<evidence type="ECO:0000256" key="1">
    <source>
        <dbReference type="SAM" id="Phobius"/>
    </source>
</evidence>
<proteinExistence type="predicted"/>
<organism evidence="2 3">
    <name type="scientific">Luteimonas fraxinea</name>
    <dbReference type="NCBI Taxonomy" id="2901869"/>
    <lineage>
        <taxon>Bacteria</taxon>
        <taxon>Pseudomonadati</taxon>
        <taxon>Pseudomonadota</taxon>
        <taxon>Gammaproteobacteria</taxon>
        <taxon>Lysobacterales</taxon>
        <taxon>Lysobacteraceae</taxon>
        <taxon>Luteimonas</taxon>
    </lineage>
</organism>
<protein>
    <submittedName>
        <fullName evidence="2">Tetratricopeptide repeat protein</fullName>
    </submittedName>
</protein>
<keyword evidence="1" id="KW-1133">Transmembrane helix</keyword>
<keyword evidence="1" id="KW-0472">Membrane</keyword>
<feature type="transmembrane region" description="Helical" evidence="1">
    <location>
        <begin position="26"/>
        <end position="46"/>
    </location>
</feature>
<dbReference type="EMBL" id="JAJQKU010000006">
    <property type="protein sequence ID" value="MCD9098427.1"/>
    <property type="molecule type" value="Genomic_DNA"/>
</dbReference>
<accession>A0ABS8UFY6</accession>
<dbReference type="Proteomes" id="UP001430360">
    <property type="component" value="Unassembled WGS sequence"/>
</dbReference>
<comment type="caution">
    <text evidence="2">The sequence shown here is derived from an EMBL/GenBank/DDBJ whole genome shotgun (WGS) entry which is preliminary data.</text>
</comment>
<evidence type="ECO:0000313" key="3">
    <source>
        <dbReference type="Proteomes" id="UP001430360"/>
    </source>
</evidence>
<reference evidence="2" key="1">
    <citation type="submission" date="2021-12" db="EMBL/GenBank/DDBJ databases">
        <authorList>
            <person name="Ulrich A."/>
        </authorList>
    </citation>
    <scope>NUCLEOTIDE SEQUENCE</scope>
    <source>
        <strain evidence="2">A1P009</strain>
    </source>
</reference>